<proteinExistence type="predicted"/>
<sequence>MTLVLEVEFLAGVAFAAVGPDSDRPDWPPQPDRVFSALVASWAARGARADEAEALRWLEARPAPRIVASPAAARSAPASFVPPNDPETGRKGNVAVLPGFRARQPRRFPAARPHDPIVRFVWADADPDHATLAALDALAMDTAYVGHSASLTRCRFRREIEPDAFADARPAQRRVYDGRLAELTAAFEAGRRPSQGARVAPVPVVGAPPRQSVFDSRWLLLEDVDGKMRDIRAAALVAKAIRDTLLDGYGSLGVPRERIPEIVSGHMPDGAPTRVPHLAIVPLAFVGARHADGRVLGFALVPPRGSGLLDDPEFLAALRSKAELIEERGRRIMEVASPEGTPRDRAFRIELSPTLRAERASLEPAPYLGPARTFATVTPIVLDRHLKARGPARRAEIVEQIVAACRNTGLPDPEIITADGATLAAVVPDKHSAFEGAVSAWPSGNAPSWTRWRLPASLASRSLVHAVIRFAEPVAGPVILGAGRFVGLGLLRVLEEEVEP</sequence>
<evidence type="ECO:0008006" key="4">
    <source>
        <dbReference type="Google" id="ProtNLM"/>
    </source>
</evidence>
<evidence type="ECO:0000313" key="2">
    <source>
        <dbReference type="EMBL" id="BBF93944.1"/>
    </source>
</evidence>
<accession>A0A348G311</accession>
<organism evidence="2 3">
    <name type="scientific">Blastochloris tepida</name>
    <dbReference type="NCBI Taxonomy" id="2233851"/>
    <lineage>
        <taxon>Bacteria</taxon>
        <taxon>Pseudomonadati</taxon>
        <taxon>Pseudomonadota</taxon>
        <taxon>Alphaproteobacteria</taxon>
        <taxon>Hyphomicrobiales</taxon>
        <taxon>Blastochloridaceae</taxon>
        <taxon>Blastochloris</taxon>
    </lineage>
</organism>
<dbReference type="KEGG" id="blag:BLTE_26290"/>
<dbReference type="Pfam" id="PF09609">
    <property type="entry name" value="Cas_GSU0054"/>
    <property type="match status" value="1"/>
</dbReference>
<feature type="region of interest" description="Disordered" evidence="1">
    <location>
        <begin position="74"/>
        <end position="93"/>
    </location>
</feature>
<protein>
    <recommendedName>
        <fullName evidence="4">Type I-U CRISPR-associated protein Cas5/Cas6</fullName>
    </recommendedName>
</protein>
<dbReference type="AlphaFoldDB" id="A0A348G311"/>
<evidence type="ECO:0000313" key="3">
    <source>
        <dbReference type="Proteomes" id="UP000266934"/>
    </source>
</evidence>
<dbReference type="InterPro" id="IPR019089">
    <property type="entry name" value="Cas_GSU0054"/>
</dbReference>
<reference evidence="2 3" key="1">
    <citation type="submission" date="2018-08" db="EMBL/GenBank/DDBJ databases">
        <title>Complete genome sequencing of Blastochloris tepida GI.</title>
        <authorList>
            <person name="Tsukatani Y."/>
            <person name="Mori H."/>
        </authorList>
    </citation>
    <scope>NUCLEOTIDE SEQUENCE [LARGE SCALE GENOMIC DNA]</scope>
    <source>
        <strain evidence="2 3">GI</strain>
    </source>
</reference>
<dbReference type="EMBL" id="AP018907">
    <property type="protein sequence ID" value="BBF93944.1"/>
    <property type="molecule type" value="Genomic_DNA"/>
</dbReference>
<dbReference type="OrthoDB" id="9787885at2"/>
<dbReference type="NCBIfam" id="TIGR02165">
    <property type="entry name" value="cas5_6_GSU0054"/>
    <property type="match status" value="1"/>
</dbReference>
<dbReference type="Proteomes" id="UP000266934">
    <property type="component" value="Chromosome"/>
</dbReference>
<gene>
    <name evidence="2" type="ORF">BLTE_26290</name>
</gene>
<evidence type="ECO:0000256" key="1">
    <source>
        <dbReference type="SAM" id="MobiDB-lite"/>
    </source>
</evidence>
<dbReference type="RefSeq" id="WP_126401107.1">
    <property type="nucleotide sequence ID" value="NZ_AP018907.1"/>
</dbReference>
<keyword evidence="3" id="KW-1185">Reference proteome</keyword>
<name>A0A348G311_9HYPH</name>